<evidence type="ECO:0000256" key="7">
    <source>
        <dbReference type="ARBA" id="ARBA00022737"/>
    </source>
</evidence>
<feature type="transmembrane region" description="Helical" evidence="10">
    <location>
        <begin position="111"/>
        <end position="130"/>
    </location>
</feature>
<keyword evidence="9 10" id="KW-0472">Membrane</keyword>
<dbReference type="InterPro" id="IPR004316">
    <property type="entry name" value="SWEET_rpt"/>
</dbReference>
<keyword evidence="8 10" id="KW-1133">Transmembrane helix</keyword>
<protein>
    <recommendedName>
        <fullName evidence="10">Bidirectional sugar transporter SWEET</fullName>
    </recommendedName>
</protein>
<keyword evidence="4" id="KW-1003">Cell membrane</keyword>
<dbReference type="EMBL" id="JASCZI010030221">
    <property type="protein sequence ID" value="MED6118808.1"/>
    <property type="molecule type" value="Genomic_DNA"/>
</dbReference>
<evidence type="ECO:0000313" key="12">
    <source>
        <dbReference type="EMBL" id="MED6118808.1"/>
    </source>
</evidence>
<proteinExistence type="inferred from homology"/>
<evidence type="ECO:0000256" key="11">
    <source>
        <dbReference type="SAM" id="MobiDB-lite"/>
    </source>
</evidence>
<keyword evidence="6 10" id="KW-0812">Transmembrane</keyword>
<evidence type="ECO:0000256" key="2">
    <source>
        <dbReference type="ARBA" id="ARBA00007809"/>
    </source>
</evidence>
<feature type="compositionally biased region" description="Basic and acidic residues" evidence="11">
    <location>
        <begin position="237"/>
        <end position="252"/>
    </location>
</feature>
<comment type="caution">
    <text evidence="12">The sequence shown here is derived from an EMBL/GenBank/DDBJ whole genome shotgun (WGS) entry which is preliminary data.</text>
</comment>
<dbReference type="Gene3D" id="1.20.1280.290">
    <property type="match status" value="2"/>
</dbReference>
<dbReference type="Proteomes" id="UP001341840">
    <property type="component" value="Unassembled WGS sequence"/>
</dbReference>
<reference evidence="12 13" key="1">
    <citation type="journal article" date="2023" name="Plants (Basel)">
        <title>Bridging the Gap: Combining Genomics and Transcriptomics Approaches to Understand Stylosanthes scabra, an Orphan Legume from the Brazilian Caatinga.</title>
        <authorList>
            <person name="Ferreira-Neto J.R.C."/>
            <person name="da Silva M.D."/>
            <person name="Binneck E."/>
            <person name="de Melo N.F."/>
            <person name="da Silva R.H."/>
            <person name="de Melo A.L.T.M."/>
            <person name="Pandolfi V."/>
            <person name="Bustamante F.O."/>
            <person name="Brasileiro-Vidal A.C."/>
            <person name="Benko-Iseppon A.M."/>
        </authorList>
    </citation>
    <scope>NUCLEOTIDE SEQUENCE [LARGE SCALE GENOMIC DNA]</scope>
    <source>
        <tissue evidence="12">Leaves</tissue>
    </source>
</reference>
<feature type="region of interest" description="Disordered" evidence="11">
    <location>
        <begin position="229"/>
        <end position="252"/>
    </location>
</feature>
<feature type="transmembrane region" description="Helical" evidence="10">
    <location>
        <begin position="170"/>
        <end position="191"/>
    </location>
</feature>
<dbReference type="PANTHER" id="PTHR10791">
    <property type="entry name" value="RAG1-ACTIVATING PROTEIN 1"/>
    <property type="match status" value="1"/>
</dbReference>
<evidence type="ECO:0000256" key="6">
    <source>
        <dbReference type="ARBA" id="ARBA00022692"/>
    </source>
</evidence>
<comment type="caution">
    <text evidence="10">Lacks conserved residue(s) required for the propagation of feature annotation.</text>
</comment>
<evidence type="ECO:0000256" key="9">
    <source>
        <dbReference type="ARBA" id="ARBA00023136"/>
    </source>
</evidence>
<evidence type="ECO:0000256" key="5">
    <source>
        <dbReference type="ARBA" id="ARBA00022597"/>
    </source>
</evidence>
<comment type="similarity">
    <text evidence="2 10">Belongs to the SWEET sugar transporter family.</text>
</comment>
<name>A0ABU6R3W0_9FABA</name>
<feature type="transmembrane region" description="Helical" evidence="10">
    <location>
        <begin position="83"/>
        <end position="105"/>
    </location>
</feature>
<evidence type="ECO:0000313" key="13">
    <source>
        <dbReference type="Proteomes" id="UP001341840"/>
    </source>
</evidence>
<evidence type="ECO:0000256" key="8">
    <source>
        <dbReference type="ARBA" id="ARBA00022989"/>
    </source>
</evidence>
<gene>
    <name evidence="12" type="ORF">PIB30_006304</name>
</gene>
<accession>A0ABU6R3W0</accession>
<dbReference type="InterPro" id="IPR047664">
    <property type="entry name" value="SWEET"/>
</dbReference>
<evidence type="ECO:0000256" key="1">
    <source>
        <dbReference type="ARBA" id="ARBA00004651"/>
    </source>
</evidence>
<evidence type="ECO:0000256" key="3">
    <source>
        <dbReference type="ARBA" id="ARBA00022448"/>
    </source>
</evidence>
<evidence type="ECO:0000256" key="10">
    <source>
        <dbReference type="RuleBase" id="RU910715"/>
    </source>
</evidence>
<dbReference type="Pfam" id="PF03083">
    <property type="entry name" value="MtN3_slv"/>
    <property type="match status" value="2"/>
</dbReference>
<keyword evidence="13" id="KW-1185">Reference proteome</keyword>
<keyword evidence="7" id="KW-0677">Repeat</keyword>
<comment type="function">
    <text evidence="10">Mediates both low-affinity uptake and efflux of sugar across the membrane.</text>
</comment>
<evidence type="ECO:0000256" key="4">
    <source>
        <dbReference type="ARBA" id="ARBA00022475"/>
    </source>
</evidence>
<keyword evidence="3 10" id="KW-0813">Transport</keyword>
<comment type="subcellular location">
    <subcellularLocation>
        <location evidence="1">Cell membrane</location>
        <topology evidence="1">Multi-pass membrane protein</topology>
    </subcellularLocation>
</comment>
<organism evidence="12 13">
    <name type="scientific">Stylosanthes scabra</name>
    <dbReference type="NCBI Taxonomy" id="79078"/>
    <lineage>
        <taxon>Eukaryota</taxon>
        <taxon>Viridiplantae</taxon>
        <taxon>Streptophyta</taxon>
        <taxon>Embryophyta</taxon>
        <taxon>Tracheophyta</taxon>
        <taxon>Spermatophyta</taxon>
        <taxon>Magnoliopsida</taxon>
        <taxon>eudicotyledons</taxon>
        <taxon>Gunneridae</taxon>
        <taxon>Pentapetalae</taxon>
        <taxon>rosids</taxon>
        <taxon>fabids</taxon>
        <taxon>Fabales</taxon>
        <taxon>Fabaceae</taxon>
        <taxon>Papilionoideae</taxon>
        <taxon>50 kb inversion clade</taxon>
        <taxon>dalbergioids sensu lato</taxon>
        <taxon>Dalbergieae</taxon>
        <taxon>Pterocarpus clade</taxon>
        <taxon>Stylosanthes</taxon>
    </lineage>
</organism>
<feature type="transmembrane region" description="Helical" evidence="10">
    <location>
        <begin position="142"/>
        <end position="164"/>
    </location>
</feature>
<feature type="transmembrane region" description="Helical" evidence="10">
    <location>
        <begin position="47"/>
        <end position="71"/>
    </location>
</feature>
<dbReference type="PANTHER" id="PTHR10791:SF222">
    <property type="entry name" value="BIDIRECTIONAL SUGAR TRANSPORTER SWEET15"/>
    <property type="match status" value="1"/>
</dbReference>
<feature type="transmembrane region" description="Helical" evidence="10">
    <location>
        <begin position="21"/>
        <end position="41"/>
    </location>
</feature>
<sequence>MVFLAPLPTFYRIYKKRSTEGFQSVPYLVSLFSCVLWLYYASLKKNVVLLVTINSCGCAIEIIYILMYIIYANKDARWLTIKLFMAMNVGSFALIFCVTNFALHGSLRVKVLGWICVSISVLVFAAPLSIMAQVIRTKSVEFMPFNLSLFLTLSAVMWFGYGAFMRDICIAVPNVLGFALGIVQMVLYGIYRKNNDDKEYAKKEQKALDLVTNVVIELSPKVTITEDDHKVMKKNNNKNDDKKNVRDIESSV</sequence>
<keyword evidence="5 10" id="KW-0762">Sugar transport</keyword>